<gene>
    <name evidence="1" type="ORF">SPELUC_LOCUS15525</name>
</gene>
<organism evidence="1 2">
    <name type="scientific">Cetraspora pellucida</name>
    <dbReference type="NCBI Taxonomy" id="1433469"/>
    <lineage>
        <taxon>Eukaryota</taxon>
        <taxon>Fungi</taxon>
        <taxon>Fungi incertae sedis</taxon>
        <taxon>Mucoromycota</taxon>
        <taxon>Glomeromycotina</taxon>
        <taxon>Glomeromycetes</taxon>
        <taxon>Diversisporales</taxon>
        <taxon>Gigasporaceae</taxon>
        <taxon>Cetraspora</taxon>
    </lineage>
</organism>
<evidence type="ECO:0000313" key="1">
    <source>
        <dbReference type="EMBL" id="CAG8766927.1"/>
    </source>
</evidence>
<name>A0ACA9QW84_9GLOM</name>
<feature type="non-terminal residue" evidence="1">
    <location>
        <position position="69"/>
    </location>
</feature>
<dbReference type="Proteomes" id="UP000789366">
    <property type="component" value="Unassembled WGS sequence"/>
</dbReference>
<dbReference type="EMBL" id="CAJVPW010051681">
    <property type="protein sequence ID" value="CAG8766927.1"/>
    <property type="molecule type" value="Genomic_DNA"/>
</dbReference>
<evidence type="ECO:0000313" key="2">
    <source>
        <dbReference type="Proteomes" id="UP000789366"/>
    </source>
</evidence>
<comment type="caution">
    <text evidence="1">The sequence shown here is derived from an EMBL/GenBank/DDBJ whole genome shotgun (WGS) entry which is preliminary data.</text>
</comment>
<reference evidence="1" key="1">
    <citation type="submission" date="2021-06" db="EMBL/GenBank/DDBJ databases">
        <authorList>
            <person name="Kallberg Y."/>
            <person name="Tangrot J."/>
            <person name="Rosling A."/>
        </authorList>
    </citation>
    <scope>NUCLEOTIDE SEQUENCE</scope>
    <source>
        <strain evidence="1">28 12/20/2015</strain>
    </source>
</reference>
<feature type="non-terminal residue" evidence="1">
    <location>
        <position position="1"/>
    </location>
</feature>
<protein>
    <submittedName>
        <fullName evidence="1">17602_t:CDS:1</fullName>
    </submittedName>
</protein>
<accession>A0ACA9QW84</accession>
<sequence>LNISEPEFDTDYSAREEDPKEKKKIKYKQSKKEADVKKDIQMPKLSKLPEISKIPTAELIAIDKEKDSQ</sequence>
<keyword evidence="2" id="KW-1185">Reference proteome</keyword>
<proteinExistence type="predicted"/>